<keyword evidence="4" id="KW-1185">Reference proteome</keyword>
<dbReference type="Proteomes" id="UP000037397">
    <property type="component" value="Unassembled WGS sequence"/>
</dbReference>
<evidence type="ECO:0000256" key="2">
    <source>
        <dbReference type="SAM" id="Phobius"/>
    </source>
</evidence>
<dbReference type="InterPro" id="IPR010539">
    <property type="entry name" value="BaxI_1-like"/>
</dbReference>
<dbReference type="EMBL" id="LAIR01000002">
    <property type="protein sequence ID" value="KNX37990.1"/>
    <property type="molecule type" value="Genomic_DNA"/>
</dbReference>
<feature type="transmembrane region" description="Helical" evidence="2">
    <location>
        <begin position="154"/>
        <end position="172"/>
    </location>
</feature>
<feature type="compositionally biased region" description="Low complexity" evidence="1">
    <location>
        <begin position="48"/>
        <end position="65"/>
    </location>
</feature>
<feature type="transmembrane region" description="Helical" evidence="2">
    <location>
        <begin position="184"/>
        <end position="205"/>
    </location>
</feature>
<feature type="transmembrane region" description="Helical" evidence="2">
    <location>
        <begin position="253"/>
        <end position="276"/>
    </location>
</feature>
<feature type="region of interest" description="Disordered" evidence="1">
    <location>
        <begin position="14"/>
        <end position="65"/>
    </location>
</feature>
<evidence type="ECO:0000256" key="1">
    <source>
        <dbReference type="SAM" id="MobiDB-lite"/>
    </source>
</evidence>
<evidence type="ECO:0000313" key="3">
    <source>
        <dbReference type="EMBL" id="KNX37990.1"/>
    </source>
</evidence>
<dbReference type="PATRIC" id="fig|1631356.3.peg.2726"/>
<dbReference type="STRING" id="1631356.VV01_13850"/>
<accession>A0A0L6CK59</accession>
<dbReference type="PIRSF" id="PIRSF009160">
    <property type="entry name" value="UCP009160"/>
    <property type="match status" value="1"/>
</dbReference>
<feature type="transmembrane region" description="Helical" evidence="2">
    <location>
        <begin position="99"/>
        <end position="120"/>
    </location>
</feature>
<dbReference type="AlphaFoldDB" id="A0A0L6CK59"/>
<sequence length="316" mass="33835">MASNPVFNRFEKELSEGRYAGFGQQGQGQPQQGMPSQPQFGQQGGPQGQPQWGQQPQQGAGMGAAWGAQDQLSNQQLEQMYNAGTATPQQTGRMTLDDVVMKTLGLFAIVLVFAGGAWYLSSQNESAGMGLWGVGLVGTLVLGLVIAFKKTISVPLIVLYAALEGLFVGAISQTFNDIPGYEGIVFQAVLATLCVFAGMFAGWKFGVIKVTARSRRIFGLMLIGYVLFALVNLVLQLVGVFDEPFGLGGSGPLGIGISIFAVGLASYSLAIDFDTIDQGVRAGLPEKYSWLMAHGLIVSVVWLYLEILRLLARLRD</sequence>
<evidence type="ECO:0000313" key="4">
    <source>
        <dbReference type="Proteomes" id="UP000037397"/>
    </source>
</evidence>
<feature type="transmembrane region" description="Helical" evidence="2">
    <location>
        <begin position="126"/>
        <end position="147"/>
    </location>
</feature>
<keyword evidence="2" id="KW-0812">Transmembrane</keyword>
<dbReference type="OrthoDB" id="116480at2"/>
<reference evidence="4" key="1">
    <citation type="submission" date="2015-03" db="EMBL/GenBank/DDBJ databases">
        <title>Luteipulveratus halotolerans sp. nov., a novel actinobacterium (Dermacoccaceae) from Sarawak, Malaysia.</title>
        <authorList>
            <person name="Juboi H."/>
            <person name="Basik A."/>
            <person name="Shamsul S.S."/>
            <person name="Arnold P."/>
            <person name="Schmitt E.K."/>
            <person name="Sanglier J.-J."/>
            <person name="Yeo T."/>
        </authorList>
    </citation>
    <scope>NUCLEOTIDE SEQUENCE [LARGE SCALE GENOMIC DNA]</scope>
    <source>
        <strain evidence="4">C296001</strain>
    </source>
</reference>
<keyword evidence="2" id="KW-0472">Membrane</keyword>
<organism evidence="3 4">
    <name type="scientific">Luteipulveratus halotolerans</name>
    <dbReference type="NCBI Taxonomy" id="1631356"/>
    <lineage>
        <taxon>Bacteria</taxon>
        <taxon>Bacillati</taxon>
        <taxon>Actinomycetota</taxon>
        <taxon>Actinomycetes</taxon>
        <taxon>Micrococcales</taxon>
        <taxon>Dermacoccaceae</taxon>
        <taxon>Luteipulveratus</taxon>
    </lineage>
</organism>
<dbReference type="PANTHER" id="PTHR41282:SF1">
    <property type="entry name" value="CONSERVED TRANSMEMBRANE PROTEIN-RELATED"/>
    <property type="match status" value="1"/>
</dbReference>
<dbReference type="RefSeq" id="WP_050670396.1">
    <property type="nucleotide sequence ID" value="NZ_LAIR01000002.1"/>
</dbReference>
<dbReference type="PANTHER" id="PTHR41282">
    <property type="entry name" value="CONSERVED TRANSMEMBRANE PROTEIN-RELATED"/>
    <property type="match status" value="1"/>
</dbReference>
<protein>
    <submittedName>
        <fullName evidence="3">Integral membrane protein</fullName>
    </submittedName>
</protein>
<comment type="caution">
    <text evidence="3">The sequence shown here is derived from an EMBL/GenBank/DDBJ whole genome shotgun (WGS) entry which is preliminary data.</text>
</comment>
<dbReference type="Pfam" id="PF12811">
    <property type="entry name" value="BaxI_1"/>
    <property type="match status" value="1"/>
</dbReference>
<feature type="transmembrane region" description="Helical" evidence="2">
    <location>
        <begin position="288"/>
        <end position="305"/>
    </location>
</feature>
<keyword evidence="2" id="KW-1133">Transmembrane helix</keyword>
<name>A0A0L6CK59_9MICO</name>
<proteinExistence type="predicted"/>
<feature type="compositionally biased region" description="Low complexity" evidence="1">
    <location>
        <begin position="27"/>
        <end position="41"/>
    </location>
</feature>
<gene>
    <name evidence="3" type="ORF">VV01_13850</name>
</gene>
<feature type="transmembrane region" description="Helical" evidence="2">
    <location>
        <begin position="217"/>
        <end position="241"/>
    </location>
</feature>